<proteinExistence type="predicted"/>
<keyword evidence="1" id="KW-0812">Transmembrane</keyword>
<organism evidence="2 3">
    <name type="scientific">Agromyces lapidis</name>
    <dbReference type="NCBI Taxonomy" id="279574"/>
    <lineage>
        <taxon>Bacteria</taxon>
        <taxon>Bacillati</taxon>
        <taxon>Actinomycetota</taxon>
        <taxon>Actinomycetes</taxon>
        <taxon>Micrococcales</taxon>
        <taxon>Microbacteriaceae</taxon>
        <taxon>Agromyces</taxon>
    </lineage>
</organism>
<feature type="transmembrane region" description="Helical" evidence="1">
    <location>
        <begin position="115"/>
        <end position="136"/>
    </location>
</feature>
<name>A0ABV5SNI0_9MICO</name>
<keyword evidence="3" id="KW-1185">Reference proteome</keyword>
<evidence type="ECO:0000313" key="2">
    <source>
        <dbReference type="EMBL" id="MFB9641227.1"/>
    </source>
</evidence>
<sequence>MSDRAPEAQRIEGDADIGGARVHPEPIVGGKASSVPASTGGDAVGAVILLVVMGVVALVAIFYGILIAAASSCYGDCNAMLIGAGAVIGTFGPLVIAIVALVFTLMQIGQRKHAVGVPLLATFGIVFIAIFANGIASAGVG</sequence>
<reference evidence="2 3" key="1">
    <citation type="submission" date="2024-09" db="EMBL/GenBank/DDBJ databases">
        <authorList>
            <person name="Sun Q."/>
            <person name="Mori K."/>
        </authorList>
    </citation>
    <scope>NUCLEOTIDE SEQUENCE [LARGE SCALE GENOMIC DNA]</scope>
    <source>
        <strain evidence="2 3">JCM 14321</strain>
    </source>
</reference>
<accession>A0ABV5SNI0</accession>
<keyword evidence="1" id="KW-0472">Membrane</keyword>
<protein>
    <submittedName>
        <fullName evidence="2">Uncharacterized protein</fullName>
    </submittedName>
</protein>
<feature type="transmembrane region" description="Helical" evidence="1">
    <location>
        <begin position="81"/>
        <end position="103"/>
    </location>
</feature>
<gene>
    <name evidence="2" type="ORF">ACFFQV_02885</name>
</gene>
<feature type="transmembrane region" description="Helical" evidence="1">
    <location>
        <begin position="43"/>
        <end position="69"/>
    </location>
</feature>
<keyword evidence="1" id="KW-1133">Transmembrane helix</keyword>
<dbReference type="EMBL" id="JBHMBL010000001">
    <property type="protein sequence ID" value="MFB9641227.1"/>
    <property type="molecule type" value="Genomic_DNA"/>
</dbReference>
<dbReference type="Proteomes" id="UP001589667">
    <property type="component" value="Unassembled WGS sequence"/>
</dbReference>
<comment type="caution">
    <text evidence="2">The sequence shown here is derived from an EMBL/GenBank/DDBJ whole genome shotgun (WGS) entry which is preliminary data.</text>
</comment>
<evidence type="ECO:0000256" key="1">
    <source>
        <dbReference type="SAM" id="Phobius"/>
    </source>
</evidence>
<dbReference type="RefSeq" id="WP_157422843.1">
    <property type="nucleotide sequence ID" value="NZ_BAAANI010000006.1"/>
</dbReference>
<evidence type="ECO:0000313" key="3">
    <source>
        <dbReference type="Proteomes" id="UP001589667"/>
    </source>
</evidence>